<name>A0ABV0RQQ5_9TELE</name>
<sequence>EEQNEPKSHLELMAEMRDYKRRRQSYRAKNVHITKKSYTEVIREVISVHSEELARQWKEEEDEKQSSRSDHSQGRWLDKRRSKSSESHHSHSKRHHSRERSHDKERKKKKKRKERDSRSPDGHHHDRKKKKKKDDREREK</sequence>
<evidence type="ECO:0000256" key="1">
    <source>
        <dbReference type="SAM" id="MobiDB-lite"/>
    </source>
</evidence>
<dbReference type="PANTHER" id="PTHR21402:SF10">
    <property type="entry name" value="U11_U12 SMALL NUCLEAR RIBONUCLEOPROTEIN 48 KDA PROTEIN"/>
    <property type="match status" value="1"/>
</dbReference>
<evidence type="ECO:0000313" key="2">
    <source>
        <dbReference type="EMBL" id="MEQ2210498.1"/>
    </source>
</evidence>
<dbReference type="PANTHER" id="PTHR21402">
    <property type="entry name" value="GAMETOCYTE SPECIFIC FACTOR 1-RELATED"/>
    <property type="match status" value="1"/>
</dbReference>
<evidence type="ECO:0000313" key="3">
    <source>
        <dbReference type="Proteomes" id="UP001434883"/>
    </source>
</evidence>
<feature type="compositionally biased region" description="Basic and acidic residues" evidence="1">
    <location>
        <begin position="114"/>
        <end position="124"/>
    </location>
</feature>
<dbReference type="EMBL" id="JAHRIN010053414">
    <property type="protein sequence ID" value="MEQ2210498.1"/>
    <property type="molecule type" value="Genomic_DNA"/>
</dbReference>
<reference evidence="2 3" key="1">
    <citation type="submission" date="2021-06" db="EMBL/GenBank/DDBJ databases">
        <authorList>
            <person name="Palmer J.M."/>
        </authorList>
    </citation>
    <scope>NUCLEOTIDE SEQUENCE [LARGE SCALE GENOMIC DNA]</scope>
    <source>
        <strain evidence="2 3">XC_2019</strain>
        <tissue evidence="2">Muscle</tissue>
    </source>
</reference>
<dbReference type="Proteomes" id="UP001434883">
    <property type="component" value="Unassembled WGS sequence"/>
</dbReference>
<protein>
    <submittedName>
        <fullName evidence="2">Uncharacterized protein</fullName>
    </submittedName>
</protein>
<gene>
    <name evidence="2" type="ORF">XENOCAPTIV_014489</name>
</gene>
<feature type="compositionally biased region" description="Basic and acidic residues" evidence="1">
    <location>
        <begin position="51"/>
        <end position="89"/>
    </location>
</feature>
<comment type="caution">
    <text evidence="2">The sequence shown here is derived from an EMBL/GenBank/DDBJ whole genome shotgun (WGS) entry which is preliminary data.</text>
</comment>
<accession>A0ABV0RQQ5</accession>
<dbReference type="InterPro" id="IPR051591">
    <property type="entry name" value="UPF0224_FAM112_RNA_Proc"/>
</dbReference>
<feature type="region of interest" description="Disordered" evidence="1">
    <location>
        <begin position="51"/>
        <end position="140"/>
    </location>
</feature>
<organism evidence="2 3">
    <name type="scientific">Xenoophorus captivus</name>
    <dbReference type="NCBI Taxonomy" id="1517983"/>
    <lineage>
        <taxon>Eukaryota</taxon>
        <taxon>Metazoa</taxon>
        <taxon>Chordata</taxon>
        <taxon>Craniata</taxon>
        <taxon>Vertebrata</taxon>
        <taxon>Euteleostomi</taxon>
        <taxon>Actinopterygii</taxon>
        <taxon>Neopterygii</taxon>
        <taxon>Teleostei</taxon>
        <taxon>Neoteleostei</taxon>
        <taxon>Acanthomorphata</taxon>
        <taxon>Ovalentaria</taxon>
        <taxon>Atherinomorphae</taxon>
        <taxon>Cyprinodontiformes</taxon>
        <taxon>Goodeidae</taxon>
        <taxon>Xenoophorus</taxon>
    </lineage>
</organism>
<feature type="non-terminal residue" evidence="2">
    <location>
        <position position="1"/>
    </location>
</feature>
<keyword evidence="3" id="KW-1185">Reference proteome</keyword>
<feature type="compositionally biased region" description="Basic residues" evidence="1">
    <location>
        <begin position="90"/>
        <end position="113"/>
    </location>
</feature>
<proteinExistence type="predicted"/>